<accession>A0A2P6S157</accession>
<dbReference type="OMA" id="YIDIRHH"/>
<protein>
    <submittedName>
        <fullName evidence="1">Putative RNA-directed DNA polymerase</fullName>
        <ecNumber evidence="1">2.7.7.49</ecNumber>
    </submittedName>
</protein>
<gene>
    <name evidence="1" type="ORF">RchiOBHm_Chr2g0155191</name>
</gene>
<comment type="caution">
    <text evidence="1">The sequence shown here is derived from an EMBL/GenBank/DDBJ whole genome shotgun (WGS) entry which is preliminary data.</text>
</comment>
<dbReference type="Proteomes" id="UP000238479">
    <property type="component" value="Chromosome 2"/>
</dbReference>
<keyword evidence="1" id="KW-0695">RNA-directed DNA polymerase</keyword>
<sequence>MCDLHAFIPSPPLIHCDNMSSIALGSNAVFHSKIKSLETDYHFVRERVQKGGLELRYIPTKEQTADIMTKGLHGPQFNSHFGKLRLGKPSCV</sequence>
<evidence type="ECO:0000313" key="2">
    <source>
        <dbReference type="Proteomes" id="UP000238479"/>
    </source>
</evidence>
<dbReference type="GO" id="GO:0003964">
    <property type="term" value="F:RNA-directed DNA polymerase activity"/>
    <property type="evidence" value="ECO:0007669"/>
    <property type="project" value="UniProtKB-KW"/>
</dbReference>
<organism evidence="1 2">
    <name type="scientific">Rosa chinensis</name>
    <name type="common">China rose</name>
    <dbReference type="NCBI Taxonomy" id="74649"/>
    <lineage>
        <taxon>Eukaryota</taxon>
        <taxon>Viridiplantae</taxon>
        <taxon>Streptophyta</taxon>
        <taxon>Embryophyta</taxon>
        <taxon>Tracheophyta</taxon>
        <taxon>Spermatophyta</taxon>
        <taxon>Magnoliopsida</taxon>
        <taxon>eudicotyledons</taxon>
        <taxon>Gunneridae</taxon>
        <taxon>Pentapetalae</taxon>
        <taxon>rosids</taxon>
        <taxon>fabids</taxon>
        <taxon>Rosales</taxon>
        <taxon>Rosaceae</taxon>
        <taxon>Rosoideae</taxon>
        <taxon>Rosoideae incertae sedis</taxon>
        <taxon>Rosa</taxon>
    </lineage>
</organism>
<keyword evidence="1" id="KW-0808">Transferase</keyword>
<proteinExistence type="predicted"/>
<dbReference type="EMBL" id="PDCK01000040">
    <property type="protein sequence ID" value="PRQ52409.1"/>
    <property type="molecule type" value="Genomic_DNA"/>
</dbReference>
<dbReference type="Gramene" id="PRQ52409">
    <property type="protein sequence ID" value="PRQ52409"/>
    <property type="gene ID" value="RchiOBHm_Chr2g0155191"/>
</dbReference>
<dbReference type="STRING" id="74649.A0A2P6S157"/>
<keyword evidence="1" id="KW-0548">Nucleotidyltransferase</keyword>
<keyword evidence="2" id="KW-1185">Reference proteome</keyword>
<name>A0A2P6S157_ROSCH</name>
<reference evidence="1 2" key="1">
    <citation type="journal article" date="2018" name="Nat. Genet.">
        <title>The Rosa genome provides new insights in the design of modern roses.</title>
        <authorList>
            <person name="Bendahmane M."/>
        </authorList>
    </citation>
    <scope>NUCLEOTIDE SEQUENCE [LARGE SCALE GENOMIC DNA]</scope>
    <source>
        <strain evidence="2">cv. Old Blush</strain>
    </source>
</reference>
<dbReference type="CDD" id="cd09272">
    <property type="entry name" value="RNase_HI_RT_Ty1"/>
    <property type="match status" value="1"/>
</dbReference>
<dbReference type="EC" id="2.7.7.49" evidence="1"/>
<evidence type="ECO:0000313" key="1">
    <source>
        <dbReference type="EMBL" id="PRQ52409.1"/>
    </source>
</evidence>
<dbReference type="AlphaFoldDB" id="A0A2P6S157"/>